<dbReference type="Proteomes" id="UP000241771">
    <property type="component" value="Unassembled WGS sequence"/>
</dbReference>
<organism evidence="2 3">
    <name type="scientific">Photobacterium sanctipauli</name>
    <dbReference type="NCBI Taxonomy" id="1342794"/>
    <lineage>
        <taxon>Bacteria</taxon>
        <taxon>Pseudomonadati</taxon>
        <taxon>Pseudomonadota</taxon>
        <taxon>Gammaproteobacteria</taxon>
        <taxon>Vibrionales</taxon>
        <taxon>Vibrionaceae</taxon>
        <taxon>Photobacterium</taxon>
    </lineage>
</organism>
<dbReference type="OrthoDB" id="9799367at2"/>
<name>A0A2T3NX71_9GAMM</name>
<dbReference type="Pfam" id="PF03625">
    <property type="entry name" value="DUF302"/>
    <property type="match status" value="1"/>
</dbReference>
<dbReference type="CDD" id="cd14797">
    <property type="entry name" value="DUF302"/>
    <property type="match status" value="1"/>
</dbReference>
<accession>A0A2T3NX71</accession>
<feature type="domain" description="DUF302" evidence="1">
    <location>
        <begin position="41"/>
        <end position="103"/>
    </location>
</feature>
<keyword evidence="3" id="KW-1185">Reference proteome</keyword>
<proteinExistence type="predicted"/>
<dbReference type="AlphaFoldDB" id="A0A2T3NX71"/>
<evidence type="ECO:0000313" key="2">
    <source>
        <dbReference type="EMBL" id="PSW20865.1"/>
    </source>
</evidence>
<reference evidence="2 3" key="1">
    <citation type="submission" date="2018-01" db="EMBL/GenBank/DDBJ databases">
        <title>Whole genome sequencing of Histamine producing bacteria.</title>
        <authorList>
            <person name="Butler K."/>
        </authorList>
    </citation>
    <scope>NUCLEOTIDE SEQUENCE [LARGE SCALE GENOMIC DNA]</scope>
    <source>
        <strain evidence="2 3">DSM 100436</strain>
    </source>
</reference>
<dbReference type="PANTHER" id="PTHR38342:SF2">
    <property type="entry name" value="INNER MEMBRANE OR EXPORTED"/>
    <property type="match status" value="1"/>
</dbReference>
<dbReference type="InterPro" id="IPR035923">
    <property type="entry name" value="TT1751-like_sf"/>
</dbReference>
<evidence type="ECO:0000259" key="1">
    <source>
        <dbReference type="Pfam" id="PF03625"/>
    </source>
</evidence>
<evidence type="ECO:0000313" key="3">
    <source>
        <dbReference type="Proteomes" id="UP000241771"/>
    </source>
</evidence>
<dbReference type="PANTHER" id="PTHR38342">
    <property type="entry name" value="SLR5037 PROTEIN"/>
    <property type="match status" value="1"/>
</dbReference>
<comment type="caution">
    <text evidence="2">The sequence shown here is derived from an EMBL/GenBank/DDBJ whole genome shotgun (WGS) entry which is preliminary data.</text>
</comment>
<sequence>MAKPTDIDGLEVVSSPYTVEQTVENLVKVLEENNMSIFGRINHAKAAQEVEIDLRPTELVIFGNPKVGSKLMQCQQSMGIDLPLKVLVFEDEDGKVWLSYNAPSYLEQRHKLVGCNALGKKIATSLAEFSEQATKK</sequence>
<dbReference type="InterPro" id="IPR005180">
    <property type="entry name" value="DUF302"/>
</dbReference>
<protein>
    <submittedName>
        <fullName evidence="2">DUF302 domain-containing protein</fullName>
    </submittedName>
</protein>
<dbReference type="SUPFAM" id="SSF103247">
    <property type="entry name" value="TT1751-like"/>
    <property type="match status" value="1"/>
</dbReference>
<dbReference type="Gene3D" id="3.30.310.70">
    <property type="entry name" value="TT1751-like domain"/>
    <property type="match status" value="1"/>
</dbReference>
<gene>
    <name evidence="2" type="ORF">C9I98_06330</name>
</gene>
<dbReference type="EMBL" id="PYMA01000003">
    <property type="protein sequence ID" value="PSW20865.1"/>
    <property type="molecule type" value="Genomic_DNA"/>
</dbReference>